<reference evidence="1 2" key="1">
    <citation type="submission" date="2018-01" db="EMBL/GenBank/DDBJ databases">
        <title>Genome sequence of a Cantenovulum-like bacteria.</title>
        <authorList>
            <person name="Tan W.R."/>
            <person name="Lau N.-S."/>
            <person name="Go F."/>
            <person name="Amirul A.-A.A."/>
        </authorList>
    </citation>
    <scope>NUCLEOTIDE SEQUENCE [LARGE SCALE GENOMIC DNA]</scope>
    <source>
        <strain evidence="1 2">CCB-QB4</strain>
    </source>
</reference>
<dbReference type="InterPro" id="IPR017853">
    <property type="entry name" value="GH"/>
</dbReference>
<sequence>MRLPPVFAKLSSHLRILGLLPTNKTKLHQANVTLVSNEVVHQVAPEYLSFAIDISVVVGGYWWEGSQGVRKGLGTLRVPPLDLRNKKLDRLVQALGQSYVRVGGSEADKIFYFNSPTDNEHALVLTKTMWDQLHQFIQRNQLKFVFTCKYGLFSRKEHGDWQGDEVQQLLQYSIDQGYQIDVCELGNELNAYWAFHGVRSQPGGKNLAQDYATFAEQIKCYYPQVKIMGPGSAYWPKLGETLAPLSNLTKKFLAALSFNIDIIDWHYYPFQSKRSPLRTRTANLRTLLSPKSFSDFDKYSAKLKAWRDTYQPQAEFWTGETGSAQCGGQPQLSDRFASCFWWADQLGRGAAHGQKVMIRQSLIGGDYGMINRLTTKPRPDYWVSWLWVRLMGQGVFEVKTNVPRVRVYCHQHPDGNHKTLMLINLINRPVEIELTGFAELQQAFSVTANKITSKKVLINGIKPRFKKGKVRLEDFQVKTQTNPEIPALSINFWCFS</sequence>
<protein>
    <submittedName>
        <fullName evidence="1">Glycoside hydrolase</fullName>
    </submittedName>
</protein>
<dbReference type="OrthoDB" id="366350at2"/>
<dbReference type="Proteomes" id="UP000244441">
    <property type="component" value="Chromosome"/>
</dbReference>
<dbReference type="Gene3D" id="3.20.20.80">
    <property type="entry name" value="Glycosidases"/>
    <property type="match status" value="1"/>
</dbReference>
<gene>
    <name evidence="1" type="ORF">C2869_18390</name>
</gene>
<dbReference type="GO" id="GO:0031012">
    <property type="term" value="C:extracellular matrix"/>
    <property type="evidence" value="ECO:0007669"/>
    <property type="project" value="TreeGrafter"/>
</dbReference>
<evidence type="ECO:0000313" key="2">
    <source>
        <dbReference type="Proteomes" id="UP000244441"/>
    </source>
</evidence>
<dbReference type="RefSeq" id="WP_108604324.1">
    <property type="nucleotide sequence ID" value="NZ_CP026604.1"/>
</dbReference>
<dbReference type="Pfam" id="PF03662">
    <property type="entry name" value="Glyco_hydro_79n"/>
    <property type="match status" value="1"/>
</dbReference>
<keyword evidence="2" id="KW-1185">Reference proteome</keyword>
<dbReference type="GO" id="GO:0005615">
    <property type="term" value="C:extracellular space"/>
    <property type="evidence" value="ECO:0007669"/>
    <property type="project" value="TreeGrafter"/>
</dbReference>
<dbReference type="AlphaFoldDB" id="A0A2S0VVX8"/>
<dbReference type="PANTHER" id="PTHR46145">
    <property type="entry name" value="HEPARANASE"/>
    <property type="match status" value="1"/>
</dbReference>
<dbReference type="EMBL" id="CP026604">
    <property type="protein sequence ID" value="AWB68260.1"/>
    <property type="molecule type" value="Genomic_DNA"/>
</dbReference>
<proteinExistence type="predicted"/>
<evidence type="ECO:0000313" key="1">
    <source>
        <dbReference type="EMBL" id="AWB68260.1"/>
    </source>
</evidence>
<accession>A0A2S0VVX8</accession>
<dbReference type="SMR" id="A0A2S0VVX8"/>
<dbReference type="SUPFAM" id="SSF51445">
    <property type="entry name" value="(Trans)glycosidases"/>
    <property type="match status" value="1"/>
</dbReference>
<dbReference type="GO" id="GO:0016020">
    <property type="term" value="C:membrane"/>
    <property type="evidence" value="ECO:0007669"/>
    <property type="project" value="InterPro"/>
</dbReference>
<dbReference type="InterPro" id="IPR005199">
    <property type="entry name" value="Glyco_hydro_79"/>
</dbReference>
<name>A0A2S0VVX8_9ALTE</name>
<dbReference type="GO" id="GO:0016798">
    <property type="term" value="F:hydrolase activity, acting on glycosyl bonds"/>
    <property type="evidence" value="ECO:0007669"/>
    <property type="project" value="InterPro"/>
</dbReference>
<dbReference type="PANTHER" id="PTHR46145:SF4">
    <property type="entry name" value="HEPARANASE"/>
    <property type="match status" value="1"/>
</dbReference>
<organism evidence="1 2">
    <name type="scientific">Saccharobesus litoralis</name>
    <dbReference type="NCBI Taxonomy" id="2172099"/>
    <lineage>
        <taxon>Bacteria</taxon>
        <taxon>Pseudomonadati</taxon>
        <taxon>Pseudomonadota</taxon>
        <taxon>Gammaproteobacteria</taxon>
        <taxon>Alteromonadales</taxon>
        <taxon>Alteromonadaceae</taxon>
        <taxon>Saccharobesus</taxon>
    </lineage>
</organism>
<dbReference type="KEGG" id="cate:C2869_18390"/>
<keyword evidence="1" id="KW-0378">Hydrolase</keyword>